<feature type="transmembrane region" description="Helical" evidence="1">
    <location>
        <begin position="46"/>
        <end position="64"/>
    </location>
</feature>
<proteinExistence type="predicted"/>
<evidence type="ECO:0000259" key="3">
    <source>
        <dbReference type="PROSITE" id="PS51832"/>
    </source>
</evidence>
<dbReference type="NCBIfam" id="TIGR00254">
    <property type="entry name" value="GGDEF"/>
    <property type="match status" value="1"/>
</dbReference>
<feature type="transmembrane region" description="Helical" evidence="1">
    <location>
        <begin position="112"/>
        <end position="137"/>
    </location>
</feature>
<organism evidence="4 5">
    <name type="scientific">Natranaerobius trueperi</name>
    <dbReference type="NCBI Taxonomy" id="759412"/>
    <lineage>
        <taxon>Bacteria</taxon>
        <taxon>Bacillati</taxon>
        <taxon>Bacillota</taxon>
        <taxon>Clostridia</taxon>
        <taxon>Natranaerobiales</taxon>
        <taxon>Natranaerobiaceae</taxon>
        <taxon>Natranaerobius</taxon>
    </lineage>
</organism>
<dbReference type="InterPro" id="IPR006675">
    <property type="entry name" value="HDIG_dom"/>
</dbReference>
<reference evidence="4 5" key="1">
    <citation type="submission" date="2017-06" db="EMBL/GenBank/DDBJ databases">
        <title>Draft Genome Sequence of Natranaerobius trueperi halophilic, alkalithermophilic bacteria from soda lakes.</title>
        <authorList>
            <person name="Zhao B."/>
        </authorList>
    </citation>
    <scope>NUCLEOTIDE SEQUENCE [LARGE SCALE GENOMIC DNA]</scope>
    <source>
        <strain evidence="4 5">DSM 18760</strain>
    </source>
</reference>
<dbReference type="EMBL" id="NIQC01000001">
    <property type="protein sequence ID" value="OWZ84865.1"/>
    <property type="molecule type" value="Genomic_DNA"/>
</dbReference>
<dbReference type="SMART" id="SM00267">
    <property type="entry name" value="GGDEF"/>
    <property type="match status" value="1"/>
</dbReference>
<dbReference type="Proteomes" id="UP000214588">
    <property type="component" value="Unassembled WGS sequence"/>
</dbReference>
<dbReference type="CDD" id="cd01949">
    <property type="entry name" value="GGDEF"/>
    <property type="match status" value="1"/>
</dbReference>
<dbReference type="Gene3D" id="3.30.70.270">
    <property type="match status" value="1"/>
</dbReference>
<keyword evidence="1" id="KW-0472">Membrane</keyword>
<dbReference type="SMART" id="SM00471">
    <property type="entry name" value="HDc"/>
    <property type="match status" value="1"/>
</dbReference>
<feature type="domain" description="GGDEF" evidence="2">
    <location>
        <begin position="219"/>
        <end position="354"/>
    </location>
</feature>
<dbReference type="Pfam" id="PF00990">
    <property type="entry name" value="GGDEF"/>
    <property type="match status" value="1"/>
</dbReference>
<gene>
    <name evidence="4" type="ORF">CDO51_00205</name>
</gene>
<protein>
    <recommendedName>
        <fullName evidence="6">Diguanylate cyclase</fullName>
    </recommendedName>
</protein>
<dbReference type="NCBIfam" id="TIGR00277">
    <property type="entry name" value="HDIG"/>
    <property type="match status" value="1"/>
</dbReference>
<dbReference type="Gene3D" id="1.10.3210.10">
    <property type="entry name" value="Hypothetical protein af1432"/>
    <property type="match status" value="1"/>
</dbReference>
<dbReference type="RefSeq" id="WP_089022289.1">
    <property type="nucleotide sequence ID" value="NZ_NIQC01000001.1"/>
</dbReference>
<comment type="caution">
    <text evidence="4">The sequence shown here is derived from an EMBL/GenBank/DDBJ whole genome shotgun (WGS) entry which is preliminary data.</text>
</comment>
<keyword evidence="1" id="KW-0812">Transmembrane</keyword>
<dbReference type="FunFam" id="3.30.70.270:FF:000001">
    <property type="entry name" value="Diguanylate cyclase domain protein"/>
    <property type="match status" value="1"/>
</dbReference>
<dbReference type="PROSITE" id="PS51832">
    <property type="entry name" value="HD_GYP"/>
    <property type="match status" value="1"/>
</dbReference>
<feature type="transmembrane region" description="Helical" evidence="1">
    <location>
        <begin position="79"/>
        <end position="100"/>
    </location>
</feature>
<evidence type="ECO:0000313" key="4">
    <source>
        <dbReference type="EMBL" id="OWZ84865.1"/>
    </source>
</evidence>
<dbReference type="PANTHER" id="PTHR43155:SF2">
    <property type="entry name" value="CYCLIC DI-GMP PHOSPHODIESTERASE PA4108"/>
    <property type="match status" value="1"/>
</dbReference>
<keyword evidence="1" id="KW-1133">Transmembrane helix</keyword>
<name>A0A226C104_9FIRM</name>
<dbReference type="OrthoDB" id="9798833at2"/>
<dbReference type="InterPro" id="IPR037522">
    <property type="entry name" value="HD_GYP_dom"/>
</dbReference>
<dbReference type="PROSITE" id="PS50887">
    <property type="entry name" value="GGDEF"/>
    <property type="match status" value="1"/>
</dbReference>
<dbReference type="InterPro" id="IPR003607">
    <property type="entry name" value="HD/PDEase_dom"/>
</dbReference>
<sequence>MSWKKERLKKLQDIIITTQFFAIILITMAIFTYFRPHYLNNIVINHTFYLLFFLVMLVAGILYFENTFRNDKNLYEEKILNYSSILNLILFILTTIIVYLTKQSETFIFIEFLYILPVLTISISHGLNYGLFFSAVVSVNVLFFNNSYLELNDSLEATLLFIGILFLSAWLSGSFTELEKSTRSNLESLTNIDKLTGLSNHKHFQEVLKNVLENKHSYSEVSLILADMDYFKFYNDSFGHTQGDRLLKEVGQIIDQTVPTDCTPARYGGDEFAIILPGYTDIKAKEIAEKIRLVVEQTSFYGEKHIPHNNITISLGVSSTKHNSRNSRYLIDAADKALYNSKYTNNNKVTFYFSILNNINESINKEQQGFIYSLKTLLTIIDAKDRYTYGHSERVANLSVELAQNLGIKGQELENLKIGAFLHDIGKIEVDRSTLTKHGKLDETEWEIMKNHTVYGGELAAAISRVYNCSDIIRSHHENLDGSGYPDGLKGDEIPFGAKILRIVDSFDAMTTKRPYRPNLTVEKALEELYRYKGIYYDPKILHVFSELICKYPEYRKDHYANAP</sequence>
<dbReference type="CDD" id="cd00077">
    <property type="entry name" value="HDc"/>
    <property type="match status" value="1"/>
</dbReference>
<feature type="domain" description="HD-GYP" evidence="3">
    <location>
        <begin position="366"/>
        <end position="561"/>
    </location>
</feature>
<evidence type="ECO:0008006" key="6">
    <source>
        <dbReference type="Google" id="ProtNLM"/>
    </source>
</evidence>
<dbReference type="InterPro" id="IPR000160">
    <property type="entry name" value="GGDEF_dom"/>
</dbReference>
<keyword evidence="5" id="KW-1185">Reference proteome</keyword>
<evidence type="ECO:0000256" key="1">
    <source>
        <dbReference type="SAM" id="Phobius"/>
    </source>
</evidence>
<dbReference type="InterPro" id="IPR043128">
    <property type="entry name" value="Rev_trsase/Diguanyl_cyclase"/>
</dbReference>
<dbReference type="InterPro" id="IPR029787">
    <property type="entry name" value="Nucleotide_cyclase"/>
</dbReference>
<dbReference type="PANTHER" id="PTHR43155">
    <property type="entry name" value="CYCLIC DI-GMP PHOSPHODIESTERASE PA4108-RELATED"/>
    <property type="match status" value="1"/>
</dbReference>
<accession>A0A226C104</accession>
<dbReference type="SUPFAM" id="SSF55073">
    <property type="entry name" value="Nucleotide cyclase"/>
    <property type="match status" value="1"/>
</dbReference>
<feature type="transmembrane region" description="Helical" evidence="1">
    <location>
        <begin position="14"/>
        <end position="34"/>
    </location>
</feature>
<dbReference type="Pfam" id="PF13487">
    <property type="entry name" value="HD_5"/>
    <property type="match status" value="1"/>
</dbReference>
<feature type="transmembrane region" description="Helical" evidence="1">
    <location>
        <begin position="157"/>
        <end position="176"/>
    </location>
</feature>
<dbReference type="SUPFAM" id="SSF109604">
    <property type="entry name" value="HD-domain/PDEase-like"/>
    <property type="match status" value="1"/>
</dbReference>
<dbReference type="AlphaFoldDB" id="A0A226C104"/>
<evidence type="ECO:0000313" key="5">
    <source>
        <dbReference type="Proteomes" id="UP000214588"/>
    </source>
</evidence>
<evidence type="ECO:0000259" key="2">
    <source>
        <dbReference type="PROSITE" id="PS50887"/>
    </source>
</evidence>